<reference evidence="11 12" key="1">
    <citation type="journal article" date="2019" name="Nat. Ecol. Evol.">
        <title>Megaphylogeny resolves global patterns of mushroom evolution.</title>
        <authorList>
            <person name="Varga T."/>
            <person name="Krizsan K."/>
            <person name="Foldi C."/>
            <person name="Dima B."/>
            <person name="Sanchez-Garcia M."/>
            <person name="Sanchez-Ramirez S."/>
            <person name="Szollosi G.J."/>
            <person name="Szarkandi J.G."/>
            <person name="Papp V."/>
            <person name="Albert L."/>
            <person name="Andreopoulos W."/>
            <person name="Angelini C."/>
            <person name="Antonin V."/>
            <person name="Barry K.W."/>
            <person name="Bougher N.L."/>
            <person name="Buchanan P."/>
            <person name="Buyck B."/>
            <person name="Bense V."/>
            <person name="Catcheside P."/>
            <person name="Chovatia M."/>
            <person name="Cooper J."/>
            <person name="Damon W."/>
            <person name="Desjardin D."/>
            <person name="Finy P."/>
            <person name="Geml J."/>
            <person name="Haridas S."/>
            <person name="Hughes K."/>
            <person name="Justo A."/>
            <person name="Karasinski D."/>
            <person name="Kautmanova I."/>
            <person name="Kiss B."/>
            <person name="Kocsube S."/>
            <person name="Kotiranta H."/>
            <person name="LaButti K.M."/>
            <person name="Lechner B.E."/>
            <person name="Liimatainen K."/>
            <person name="Lipzen A."/>
            <person name="Lukacs Z."/>
            <person name="Mihaltcheva S."/>
            <person name="Morgado L.N."/>
            <person name="Niskanen T."/>
            <person name="Noordeloos M.E."/>
            <person name="Ohm R.A."/>
            <person name="Ortiz-Santana B."/>
            <person name="Ovrebo C."/>
            <person name="Racz N."/>
            <person name="Riley R."/>
            <person name="Savchenko A."/>
            <person name="Shiryaev A."/>
            <person name="Soop K."/>
            <person name="Spirin V."/>
            <person name="Szebenyi C."/>
            <person name="Tomsovsky M."/>
            <person name="Tulloss R.E."/>
            <person name="Uehling J."/>
            <person name="Grigoriev I.V."/>
            <person name="Vagvolgyi C."/>
            <person name="Papp T."/>
            <person name="Martin F.M."/>
            <person name="Miettinen O."/>
            <person name="Hibbett D.S."/>
            <person name="Nagy L.G."/>
        </authorList>
    </citation>
    <scope>NUCLEOTIDE SEQUENCE [LARGE SCALE GENOMIC DNA]</scope>
    <source>
        <strain evidence="11 12">CBS 962.96</strain>
    </source>
</reference>
<comment type="cofactor">
    <cofactor evidence="1 9">
        <name>FAD</name>
        <dbReference type="ChEBI" id="CHEBI:57692"/>
    </cofactor>
</comment>
<dbReference type="PANTHER" id="PTHR11552:SF201">
    <property type="entry name" value="GLUCOSE-METHANOL-CHOLINE OXIDOREDUCTASE N-TERMINAL DOMAIN-CONTAINING PROTEIN"/>
    <property type="match status" value="1"/>
</dbReference>
<organism evidence="11 12">
    <name type="scientific">Dendrothele bispora (strain CBS 962.96)</name>
    <dbReference type="NCBI Taxonomy" id="1314807"/>
    <lineage>
        <taxon>Eukaryota</taxon>
        <taxon>Fungi</taxon>
        <taxon>Dikarya</taxon>
        <taxon>Basidiomycota</taxon>
        <taxon>Agaricomycotina</taxon>
        <taxon>Agaricomycetes</taxon>
        <taxon>Agaricomycetidae</taxon>
        <taxon>Agaricales</taxon>
        <taxon>Agaricales incertae sedis</taxon>
        <taxon>Dendrothele</taxon>
    </lineage>
</organism>
<protein>
    <submittedName>
        <fullName evidence="11">Alcohol oxidase</fullName>
    </submittedName>
</protein>
<feature type="active site" description="Proton acceptor" evidence="8">
    <location>
        <position position="571"/>
    </location>
</feature>
<dbReference type="OrthoDB" id="269227at2759"/>
<proteinExistence type="inferred from homology"/>
<evidence type="ECO:0000256" key="3">
    <source>
        <dbReference type="ARBA" id="ARBA00022630"/>
    </source>
</evidence>
<dbReference type="InterPro" id="IPR012132">
    <property type="entry name" value="GMC_OxRdtase"/>
</dbReference>
<name>A0A4S8MMC5_DENBC</name>
<dbReference type="EMBL" id="ML179062">
    <property type="protein sequence ID" value="THV03811.1"/>
    <property type="molecule type" value="Genomic_DNA"/>
</dbReference>
<evidence type="ECO:0000313" key="11">
    <source>
        <dbReference type="EMBL" id="THV03811.1"/>
    </source>
</evidence>
<dbReference type="Pfam" id="PF05199">
    <property type="entry name" value="GMC_oxred_C"/>
    <property type="match status" value="1"/>
</dbReference>
<evidence type="ECO:0000313" key="12">
    <source>
        <dbReference type="Proteomes" id="UP000297245"/>
    </source>
</evidence>
<sequence>MSTQSFDYVICGGGLAGLVLANRLTENPTVNVAVIEAGGDVAHWPDSQIPGFYTKNLTKPEIDWTFFSTPQAGCNNRSIYLPRGKGLGGSSVLNFMTLGRASKVEYDALEKLGAPGWNWDTYLKYLKKSETFGFDPESAAKHDFKPNEEFYGKDGPLQRTLPRWISDHHMPYYKAMHSLGVPHQWDSSNGNTAGTGTGTGAIDGNAVRSSSVSAYYEPAKDRKNLTTIKLARVTKIILQKGPSGKLVASGVEYTQDGATKTAEAKKEVILSTGSFQTPQLLELSGIGDSKVLGTHGIPVLQELPGVGANLQDHVSTGFTAEMNPKYESLDILLSDQARAGAEWQLYETKKEGMFSAVSSVAYTFLPTKYFADVAAIKKAAEDPAVNREDAGLKGMTKTIKLEKEWLESDEVPQLEIVQVPAFYPQPGYASEPGKRYFSIFTGLMHPLSRGTVHIGSADPLAPPVIDPRLLDNKVDVALMTSALRFARKVTKTEALKDYNLKEVIPGENVQSEEDLQEYVKNTLATVFHPVGTAAMLPQEDGGVVDEKCTVYGTENLRVIDASVIPVQIAAHTQATLYALVERAADIIKGEL</sequence>
<evidence type="ECO:0000256" key="6">
    <source>
        <dbReference type="ARBA" id="ARBA00023002"/>
    </source>
</evidence>
<dbReference type="Gene3D" id="3.30.560.10">
    <property type="entry name" value="Glucose Oxidase, domain 3"/>
    <property type="match status" value="1"/>
</dbReference>
<feature type="active site" description="Proton donor" evidence="8">
    <location>
        <position position="528"/>
    </location>
</feature>
<evidence type="ECO:0000256" key="7">
    <source>
        <dbReference type="ARBA" id="ARBA00023180"/>
    </source>
</evidence>
<dbReference type="AlphaFoldDB" id="A0A4S8MMC5"/>
<keyword evidence="4" id="KW-0732">Signal</keyword>
<dbReference type="SUPFAM" id="SSF54373">
    <property type="entry name" value="FAD-linked reductases, C-terminal domain"/>
    <property type="match status" value="1"/>
</dbReference>
<dbReference type="GO" id="GO:0016614">
    <property type="term" value="F:oxidoreductase activity, acting on CH-OH group of donors"/>
    <property type="evidence" value="ECO:0007669"/>
    <property type="project" value="InterPro"/>
</dbReference>
<dbReference type="PROSITE" id="PS00624">
    <property type="entry name" value="GMC_OXRED_2"/>
    <property type="match status" value="1"/>
</dbReference>
<keyword evidence="12" id="KW-1185">Reference proteome</keyword>
<dbReference type="InterPro" id="IPR036188">
    <property type="entry name" value="FAD/NAD-bd_sf"/>
</dbReference>
<keyword evidence="6" id="KW-0560">Oxidoreductase</keyword>
<dbReference type="InterPro" id="IPR007867">
    <property type="entry name" value="GMC_OxRtase_C"/>
</dbReference>
<dbReference type="InterPro" id="IPR000172">
    <property type="entry name" value="GMC_OxRdtase_N"/>
</dbReference>
<dbReference type="Gene3D" id="3.50.50.60">
    <property type="entry name" value="FAD/NAD(P)-binding domain"/>
    <property type="match status" value="1"/>
</dbReference>
<dbReference type="SUPFAM" id="SSF51905">
    <property type="entry name" value="FAD/NAD(P)-binding domain"/>
    <property type="match status" value="1"/>
</dbReference>
<evidence type="ECO:0000256" key="5">
    <source>
        <dbReference type="ARBA" id="ARBA00022827"/>
    </source>
</evidence>
<evidence type="ECO:0000256" key="4">
    <source>
        <dbReference type="ARBA" id="ARBA00022729"/>
    </source>
</evidence>
<comment type="similarity">
    <text evidence="2">Belongs to the GMC oxidoreductase family.</text>
</comment>
<evidence type="ECO:0000256" key="2">
    <source>
        <dbReference type="ARBA" id="ARBA00010790"/>
    </source>
</evidence>
<accession>A0A4S8MMC5</accession>
<feature type="binding site" evidence="9">
    <location>
        <position position="233"/>
    </location>
    <ligand>
        <name>FAD</name>
        <dbReference type="ChEBI" id="CHEBI:57692"/>
    </ligand>
</feature>
<evidence type="ECO:0000256" key="9">
    <source>
        <dbReference type="PIRSR" id="PIRSR000137-2"/>
    </source>
</evidence>
<gene>
    <name evidence="11" type="ORF">K435DRAFT_962162</name>
</gene>
<evidence type="ECO:0000256" key="8">
    <source>
        <dbReference type="PIRSR" id="PIRSR000137-1"/>
    </source>
</evidence>
<evidence type="ECO:0000259" key="10">
    <source>
        <dbReference type="PROSITE" id="PS00624"/>
    </source>
</evidence>
<keyword evidence="3" id="KW-0285">Flavoprotein</keyword>
<evidence type="ECO:0000256" key="1">
    <source>
        <dbReference type="ARBA" id="ARBA00001974"/>
    </source>
</evidence>
<feature type="domain" description="Glucose-methanol-choline oxidoreductase N-terminal" evidence="10">
    <location>
        <begin position="273"/>
        <end position="287"/>
    </location>
</feature>
<dbReference type="GO" id="GO:0050660">
    <property type="term" value="F:flavin adenine dinucleotide binding"/>
    <property type="evidence" value="ECO:0007669"/>
    <property type="project" value="InterPro"/>
</dbReference>
<keyword evidence="7" id="KW-0325">Glycoprotein</keyword>
<keyword evidence="5 9" id="KW-0274">FAD</keyword>
<dbReference type="Proteomes" id="UP000297245">
    <property type="component" value="Unassembled WGS sequence"/>
</dbReference>
<dbReference type="PANTHER" id="PTHR11552">
    <property type="entry name" value="GLUCOSE-METHANOL-CHOLINE GMC OXIDOREDUCTASE"/>
    <property type="match status" value="1"/>
</dbReference>
<dbReference type="Pfam" id="PF00732">
    <property type="entry name" value="GMC_oxred_N"/>
    <property type="match status" value="1"/>
</dbReference>
<dbReference type="PIRSF" id="PIRSF000137">
    <property type="entry name" value="Alcohol_oxidase"/>
    <property type="match status" value="1"/>
</dbReference>